<organism evidence="1 2">
    <name type="scientific">Mycena rosella</name>
    <name type="common">Pink bonnet</name>
    <name type="synonym">Agaricus rosellus</name>
    <dbReference type="NCBI Taxonomy" id="1033263"/>
    <lineage>
        <taxon>Eukaryota</taxon>
        <taxon>Fungi</taxon>
        <taxon>Dikarya</taxon>
        <taxon>Basidiomycota</taxon>
        <taxon>Agaricomycotina</taxon>
        <taxon>Agaricomycetes</taxon>
        <taxon>Agaricomycetidae</taxon>
        <taxon>Agaricales</taxon>
        <taxon>Marasmiineae</taxon>
        <taxon>Mycenaceae</taxon>
        <taxon>Mycena</taxon>
    </lineage>
</organism>
<dbReference type="AlphaFoldDB" id="A0AAD7G275"/>
<evidence type="ECO:0000313" key="2">
    <source>
        <dbReference type="Proteomes" id="UP001221757"/>
    </source>
</evidence>
<comment type="caution">
    <text evidence="1">The sequence shown here is derived from an EMBL/GenBank/DDBJ whole genome shotgun (WGS) entry which is preliminary data.</text>
</comment>
<gene>
    <name evidence="1" type="ORF">B0H17DRAFT_1213190</name>
</gene>
<name>A0AAD7G275_MYCRO</name>
<accession>A0AAD7G275</accession>
<evidence type="ECO:0000313" key="1">
    <source>
        <dbReference type="EMBL" id="KAJ7658509.1"/>
    </source>
</evidence>
<keyword evidence="2" id="KW-1185">Reference proteome</keyword>
<dbReference type="Proteomes" id="UP001221757">
    <property type="component" value="Unassembled WGS sequence"/>
</dbReference>
<proteinExistence type="predicted"/>
<reference evidence="1" key="1">
    <citation type="submission" date="2023-03" db="EMBL/GenBank/DDBJ databases">
        <title>Massive genome expansion in bonnet fungi (Mycena s.s.) driven by repeated elements and novel gene families across ecological guilds.</title>
        <authorList>
            <consortium name="Lawrence Berkeley National Laboratory"/>
            <person name="Harder C.B."/>
            <person name="Miyauchi S."/>
            <person name="Viragh M."/>
            <person name="Kuo A."/>
            <person name="Thoen E."/>
            <person name="Andreopoulos B."/>
            <person name="Lu D."/>
            <person name="Skrede I."/>
            <person name="Drula E."/>
            <person name="Henrissat B."/>
            <person name="Morin E."/>
            <person name="Kohler A."/>
            <person name="Barry K."/>
            <person name="LaButti K."/>
            <person name="Morin E."/>
            <person name="Salamov A."/>
            <person name="Lipzen A."/>
            <person name="Mereny Z."/>
            <person name="Hegedus B."/>
            <person name="Baldrian P."/>
            <person name="Stursova M."/>
            <person name="Weitz H."/>
            <person name="Taylor A."/>
            <person name="Grigoriev I.V."/>
            <person name="Nagy L.G."/>
            <person name="Martin F."/>
            <person name="Kauserud H."/>
        </authorList>
    </citation>
    <scope>NUCLEOTIDE SEQUENCE</scope>
    <source>
        <strain evidence="1">CBHHK067</strain>
    </source>
</reference>
<sequence>MQSQELKAPLLCMLLPPSRLSIPLCSRLSNPHFLFIHHHMRGVGVGVELQPSKAQQPIKLEHSVPTYSQMQFSASPSLMDGVSLTETLWFDLYDFSEQGWKTIQASAVFHVDKTRPTIIRLCPNLRTELALNECPGLDDILAQQPHMIKRRPGELVSPAKKIARTEAVSVTTQG</sequence>
<protein>
    <submittedName>
        <fullName evidence="1">Uncharacterized protein</fullName>
    </submittedName>
</protein>
<dbReference type="EMBL" id="JARKIE010000279">
    <property type="protein sequence ID" value="KAJ7658509.1"/>
    <property type="molecule type" value="Genomic_DNA"/>
</dbReference>